<evidence type="ECO:0000313" key="1">
    <source>
        <dbReference type="EMBL" id="ADO81982.1"/>
    </source>
</evidence>
<dbReference type="EMBL" id="CP002281">
    <property type="protein sequence ID" value="ADO81982.1"/>
    <property type="molecule type" value="Genomic_DNA"/>
</dbReference>
<dbReference type="STRING" id="572544.Ilyop_0193"/>
<accession>E3H886</accession>
<dbReference type="KEGG" id="ipo:Ilyop_0193"/>
<reference evidence="1 2" key="1">
    <citation type="journal article" date="2010" name="Stand. Genomic Sci.">
        <title>Complete genome sequence of Ilyobacter polytropus type strain (CuHbu1).</title>
        <authorList>
            <person name="Sikorski J."/>
            <person name="Chertkov O."/>
            <person name="Lapidus A."/>
            <person name="Nolan M."/>
            <person name="Lucas S."/>
            <person name="Del Rio T.G."/>
            <person name="Tice H."/>
            <person name="Cheng J.F."/>
            <person name="Tapia R."/>
            <person name="Han C."/>
            <person name="Goodwin L."/>
            <person name="Pitluck S."/>
            <person name="Liolios K."/>
            <person name="Ivanova N."/>
            <person name="Mavromatis K."/>
            <person name="Mikhailova N."/>
            <person name="Pati A."/>
            <person name="Chen A."/>
            <person name="Palaniappan K."/>
            <person name="Land M."/>
            <person name="Hauser L."/>
            <person name="Chang Y.J."/>
            <person name="Jeffries C.D."/>
            <person name="Brambilla E."/>
            <person name="Yasawong M."/>
            <person name="Rohde M."/>
            <person name="Pukall R."/>
            <person name="Spring S."/>
            <person name="Goker M."/>
            <person name="Woyke T."/>
            <person name="Bristow J."/>
            <person name="Eisen J.A."/>
            <person name="Markowitz V."/>
            <person name="Hugenholtz P."/>
            <person name="Kyrpides N.C."/>
            <person name="Klenk H.P."/>
        </authorList>
    </citation>
    <scope>NUCLEOTIDE SEQUENCE [LARGE SCALE GENOMIC DNA]</scope>
    <source>
        <strain evidence="2">ATCC 51220 / DSM 2926 / LMG 16218 / CuHBu1</strain>
    </source>
</reference>
<dbReference type="HOGENOM" id="CLU_3136595_0_0_0"/>
<proteinExistence type="predicted"/>
<keyword evidence="2" id="KW-1185">Reference proteome</keyword>
<gene>
    <name evidence="1" type="ordered locus">Ilyop_0193</name>
</gene>
<name>E3H886_ILYPC</name>
<dbReference type="AlphaFoldDB" id="E3H886"/>
<dbReference type="Proteomes" id="UP000006875">
    <property type="component" value="Chromosome"/>
</dbReference>
<organism evidence="1 2">
    <name type="scientific">Ilyobacter polytropus (strain ATCC 51220 / DSM 2926 / LMG 16218 / CuHBu1)</name>
    <dbReference type="NCBI Taxonomy" id="572544"/>
    <lineage>
        <taxon>Bacteria</taxon>
        <taxon>Fusobacteriati</taxon>
        <taxon>Fusobacteriota</taxon>
        <taxon>Fusobacteriia</taxon>
        <taxon>Fusobacteriales</taxon>
        <taxon>Fusobacteriaceae</taxon>
        <taxon>Ilyobacter</taxon>
    </lineage>
</organism>
<sequence length="49" mass="5641">MEKIKCPHCGNLSGEVDYERVTKHFVCNECSSMFHTIQENGKIKVELEV</sequence>
<evidence type="ECO:0000313" key="2">
    <source>
        <dbReference type="Proteomes" id="UP000006875"/>
    </source>
</evidence>
<dbReference type="RefSeq" id="WP_013386653.1">
    <property type="nucleotide sequence ID" value="NC_014632.1"/>
</dbReference>
<protein>
    <submittedName>
        <fullName evidence="1">Uncharacterized protein</fullName>
    </submittedName>
</protein>